<evidence type="ECO:0000313" key="4">
    <source>
        <dbReference type="Proteomes" id="UP000031364"/>
    </source>
</evidence>
<feature type="domain" description="DUF1206" evidence="2">
    <location>
        <begin position="200"/>
        <end position="268"/>
    </location>
</feature>
<dbReference type="Proteomes" id="UP000031364">
    <property type="component" value="Unassembled WGS sequence"/>
</dbReference>
<keyword evidence="4" id="KW-1185">Reference proteome</keyword>
<feature type="transmembrane region" description="Helical" evidence="1">
    <location>
        <begin position="240"/>
        <end position="261"/>
    </location>
</feature>
<evidence type="ECO:0000313" key="3">
    <source>
        <dbReference type="EMBL" id="KIA65118.1"/>
    </source>
</evidence>
<feature type="domain" description="DUF1206" evidence="2">
    <location>
        <begin position="25"/>
        <end position="92"/>
    </location>
</feature>
<keyword evidence="1" id="KW-1133">Transmembrane helix</keyword>
<accession>A0ABR4ZI79</accession>
<feature type="transmembrane region" description="Helical" evidence="1">
    <location>
        <begin position="22"/>
        <end position="42"/>
    </location>
</feature>
<keyword evidence="1" id="KW-0812">Transmembrane</keyword>
<evidence type="ECO:0000256" key="1">
    <source>
        <dbReference type="SAM" id="Phobius"/>
    </source>
</evidence>
<proteinExistence type="predicted"/>
<organism evidence="3 4">
    <name type="scientific">Nocardia vulneris</name>
    <dbReference type="NCBI Taxonomy" id="1141657"/>
    <lineage>
        <taxon>Bacteria</taxon>
        <taxon>Bacillati</taxon>
        <taxon>Actinomycetota</taxon>
        <taxon>Actinomycetes</taxon>
        <taxon>Mycobacteriales</taxon>
        <taxon>Nocardiaceae</taxon>
        <taxon>Nocardia</taxon>
    </lineage>
</organism>
<feature type="transmembrane region" description="Helical" evidence="1">
    <location>
        <begin position="153"/>
        <end position="175"/>
    </location>
</feature>
<name>A0ABR4ZI79_9NOCA</name>
<dbReference type="EMBL" id="JNFP01000009">
    <property type="protein sequence ID" value="KIA65118.1"/>
    <property type="molecule type" value="Genomic_DNA"/>
</dbReference>
<dbReference type="InterPro" id="IPR009597">
    <property type="entry name" value="DUF1206"/>
</dbReference>
<protein>
    <submittedName>
        <fullName evidence="3">Membrane protein</fullName>
    </submittedName>
</protein>
<feature type="domain" description="DUF1206" evidence="2">
    <location>
        <begin position="114"/>
        <end position="179"/>
    </location>
</feature>
<evidence type="ECO:0000259" key="2">
    <source>
        <dbReference type="Pfam" id="PF06724"/>
    </source>
</evidence>
<keyword evidence="1" id="KW-0472">Membrane</keyword>
<comment type="caution">
    <text evidence="3">The sequence shown here is derived from an EMBL/GenBank/DDBJ whole genome shotgun (WGS) entry which is preliminary data.</text>
</comment>
<dbReference type="Pfam" id="PF06724">
    <property type="entry name" value="DUF1206"/>
    <property type="match status" value="3"/>
</dbReference>
<feature type="transmembrane region" description="Helical" evidence="1">
    <location>
        <begin position="202"/>
        <end position="220"/>
    </location>
</feature>
<feature type="transmembrane region" description="Helical" evidence="1">
    <location>
        <begin position="113"/>
        <end position="133"/>
    </location>
</feature>
<sequence length="271" mass="28007">MTQTKAASTAERIAQHRVFERFARAGFVMTGIVHLIIGYIAIRIALGGSGGAADQSGAMKELAAEPGGPLVLWVGAVAFLILALWRLVEAVLGSASKPDKDSKKSEALRRVKALSLAVIYFVFAVSAFGFARGSGKSSSGESAGLAARVMQHTAGAIALVVAGLVIIGVGGYHVYKGVTEKFVDDLQGTPSKLVRRLGMAGYLAKGLAVGAVGLLVILAATKSEPEKAAGLDGALKILGAQPFGMVLLIVAGLGIITYGLYSFVMARYAKM</sequence>
<gene>
    <name evidence="3" type="ORF">FG87_09495</name>
</gene>
<dbReference type="RefSeq" id="WP_156161499.1">
    <property type="nucleotide sequence ID" value="NZ_BDCI01000002.1"/>
</dbReference>
<reference evidence="3 4" key="1">
    <citation type="journal article" date="2014" name="Int. J. Syst. Evol. Microbiol.">
        <title>Nocardia vulneris sp. nov., isolated from wounds of human patients in North America.</title>
        <authorList>
            <person name="Lasker B.A."/>
            <person name="Bell M."/>
            <person name="Klenk H.P."/>
            <person name="Sproer C."/>
            <person name="Schumann C."/>
            <person name="Schumann P."/>
            <person name="Brown J.M."/>
        </authorList>
    </citation>
    <scope>NUCLEOTIDE SEQUENCE [LARGE SCALE GENOMIC DNA]</scope>
    <source>
        <strain evidence="3 4">W9851</strain>
    </source>
</reference>
<feature type="transmembrane region" description="Helical" evidence="1">
    <location>
        <begin position="70"/>
        <end position="92"/>
    </location>
</feature>